<gene>
    <name evidence="2" type="ORF">BN53_05125</name>
    <name evidence="3" type="ORF">BN53_07060</name>
</gene>
<dbReference type="InterPro" id="IPR001387">
    <property type="entry name" value="Cro/C1-type_HTH"/>
</dbReference>
<dbReference type="EMBL" id="CAKD01000024">
    <property type="protein sequence ID" value="CCI85838.1"/>
    <property type="molecule type" value="Genomic_DNA"/>
</dbReference>
<evidence type="ECO:0000313" key="3">
    <source>
        <dbReference type="EMBL" id="CCI85838.1"/>
    </source>
</evidence>
<dbReference type="AlphaFoldDB" id="I7JYE4"/>
<dbReference type="STRING" id="1423790.BN53_05125"/>
<comment type="caution">
    <text evidence="2">The sequence shown here is derived from an EMBL/GenBank/DDBJ whole genome shotgun (WGS) entry which is preliminary data.</text>
</comment>
<feature type="domain" description="HTH cro/C1-type" evidence="1">
    <location>
        <begin position="11"/>
        <end position="31"/>
    </location>
</feature>
<dbReference type="EMBL" id="CAKD01000021">
    <property type="protein sequence ID" value="CCI85470.1"/>
    <property type="molecule type" value="Genomic_DNA"/>
</dbReference>
<proteinExistence type="predicted"/>
<keyword evidence="4" id="KW-1185">Reference proteome</keyword>
<dbReference type="RefSeq" id="WP_009560022.1">
    <property type="nucleotide sequence ID" value="NZ_AYZN01000024.1"/>
</dbReference>
<dbReference type="OrthoDB" id="2320837at2"/>
<accession>I7JYE4</accession>
<protein>
    <recommendedName>
        <fullName evidence="1">HTH cro/C1-type domain-containing protein</fullName>
    </recommendedName>
</protein>
<evidence type="ECO:0000313" key="4">
    <source>
        <dbReference type="Proteomes" id="UP000009311"/>
    </source>
</evidence>
<dbReference type="PATRIC" id="fig|1423790.3.peg.1102"/>
<evidence type="ECO:0000313" key="2">
    <source>
        <dbReference type="EMBL" id="CCI85470.1"/>
    </source>
</evidence>
<dbReference type="Proteomes" id="UP000009311">
    <property type="component" value="Unassembled WGS sequence"/>
</dbReference>
<reference evidence="2 4" key="1">
    <citation type="submission" date="2012-06" db="EMBL/GenBank/DDBJ databases">
        <title>Draft Genome Sequence of Lactobacillus pasteurii CRBIP 24.76T.</title>
        <authorList>
            <person name="Cousin S."/>
            <person name="Bouchier C."/>
            <person name="Loux V."/>
            <person name="Ma L."/>
            <person name="Creno S."/>
            <person name="Bizet C."/>
            <person name="Clermont D."/>
        </authorList>
    </citation>
    <scope>NUCLEOTIDE SEQUENCE [LARGE SCALE GENOMIC DNA]</scope>
    <source>
        <strain evidence="4">CRBIP 24.76T</strain>
        <strain evidence="2">Type strain:CRBIP 24.76</strain>
    </source>
</reference>
<organism evidence="2 4">
    <name type="scientific">Lactobacillus pasteurii DSM 23907 = CRBIP 24.76</name>
    <dbReference type="NCBI Taxonomy" id="1423790"/>
    <lineage>
        <taxon>Bacteria</taxon>
        <taxon>Bacillati</taxon>
        <taxon>Bacillota</taxon>
        <taxon>Bacilli</taxon>
        <taxon>Lactobacillales</taxon>
        <taxon>Lactobacillaceae</taxon>
        <taxon>Lactobacillus</taxon>
    </lineage>
</organism>
<evidence type="ECO:0000259" key="1">
    <source>
        <dbReference type="PROSITE" id="PS50943"/>
    </source>
</evidence>
<name>I7JYE4_9LACO</name>
<dbReference type="PROSITE" id="PS50943">
    <property type="entry name" value="HTH_CROC1"/>
    <property type="match status" value="1"/>
</dbReference>
<dbReference type="eggNOG" id="ENOG5030AUC">
    <property type="taxonomic scope" value="Bacteria"/>
</dbReference>
<dbReference type="CDD" id="cd00093">
    <property type="entry name" value="HTH_XRE"/>
    <property type="match status" value="1"/>
</dbReference>
<sequence length="72" mass="8103">MKLSNKQAIALRRLRGEKNLTITELAKELGVNVYTAKKALVTDNANFNPTTVNKITNWIIDQYTPITVSEVK</sequence>